<organism evidence="8 9">
    <name type="scientific">Orbilia brochopaga</name>
    <dbReference type="NCBI Taxonomy" id="3140254"/>
    <lineage>
        <taxon>Eukaryota</taxon>
        <taxon>Fungi</taxon>
        <taxon>Dikarya</taxon>
        <taxon>Ascomycota</taxon>
        <taxon>Pezizomycotina</taxon>
        <taxon>Orbiliomycetes</taxon>
        <taxon>Orbiliales</taxon>
        <taxon>Orbiliaceae</taxon>
        <taxon>Orbilia</taxon>
    </lineage>
</organism>
<protein>
    <recommendedName>
        <fullName evidence="5">LYR motif-containing protein 2</fullName>
    </recommendedName>
</protein>
<dbReference type="PANTHER" id="PTHR13675:SF0">
    <property type="entry name" value="LYR MOTIF-CONTAINING PROTEIN 2"/>
    <property type="match status" value="1"/>
</dbReference>
<dbReference type="InterPro" id="IPR008011">
    <property type="entry name" value="Complex1_LYR_dom"/>
</dbReference>
<dbReference type="InterPro" id="IPR045293">
    <property type="entry name" value="Complex1_LYR_LYRM2"/>
</dbReference>
<dbReference type="PANTHER" id="PTHR13675">
    <property type="entry name" value="LYR MOTIF-CONTAINING PROTEIN 2"/>
    <property type="match status" value="1"/>
</dbReference>
<dbReference type="CDD" id="cd20262">
    <property type="entry name" value="Complex1_LYR_LYRM2"/>
    <property type="match status" value="1"/>
</dbReference>
<gene>
    <name evidence="8" type="ORF">TWF696_007269</name>
</gene>
<comment type="subcellular location">
    <subcellularLocation>
        <location evidence="1">Mitochondrion</location>
    </subcellularLocation>
</comment>
<evidence type="ECO:0000256" key="5">
    <source>
        <dbReference type="ARBA" id="ARBA00026235"/>
    </source>
</evidence>
<evidence type="ECO:0000256" key="3">
    <source>
        <dbReference type="ARBA" id="ARBA00022946"/>
    </source>
</evidence>
<feature type="domain" description="Complex 1 LYR protein" evidence="7">
    <location>
        <begin position="32"/>
        <end position="81"/>
    </location>
</feature>
<evidence type="ECO:0000259" key="7">
    <source>
        <dbReference type="Pfam" id="PF05347"/>
    </source>
</evidence>
<keyword evidence="4" id="KW-0496">Mitochondrion</keyword>
<evidence type="ECO:0000313" key="9">
    <source>
        <dbReference type="Proteomes" id="UP001375240"/>
    </source>
</evidence>
<reference evidence="8 9" key="1">
    <citation type="submission" date="2019-10" db="EMBL/GenBank/DDBJ databases">
        <authorList>
            <person name="Palmer J.M."/>
        </authorList>
    </citation>
    <scope>NUCLEOTIDE SEQUENCE [LARGE SCALE GENOMIC DNA]</scope>
    <source>
        <strain evidence="8 9">TWF696</strain>
    </source>
</reference>
<evidence type="ECO:0000313" key="8">
    <source>
        <dbReference type="EMBL" id="KAK6347194.1"/>
    </source>
</evidence>
<comment type="caution">
    <text evidence="8">The sequence shown here is derived from an EMBL/GenBank/DDBJ whole genome shotgun (WGS) entry which is preliminary data.</text>
</comment>
<comment type="similarity">
    <text evidence="2">Belongs to the complex I LYR family.</text>
</comment>
<dbReference type="Pfam" id="PF05347">
    <property type="entry name" value="Complex1_LYR"/>
    <property type="match status" value="1"/>
</dbReference>
<sequence length="134" mass="15493">MIPAARRYASGQARGAGPKMHMGLDWFIQRARVLALWRDILRRIRCIEDANMRAEMRTWARHEFKRNKDVQDTTQIRYLISVSAFDFLFSSSSSSKHCTYHLSTSFQAGPTRLHLVAEIAQPACIRVPRIRTTD</sequence>
<evidence type="ECO:0000256" key="1">
    <source>
        <dbReference type="ARBA" id="ARBA00004173"/>
    </source>
</evidence>
<dbReference type="EMBL" id="JAVHNQ010000005">
    <property type="protein sequence ID" value="KAK6347194.1"/>
    <property type="molecule type" value="Genomic_DNA"/>
</dbReference>
<dbReference type="GO" id="GO:0005739">
    <property type="term" value="C:mitochondrion"/>
    <property type="evidence" value="ECO:0007669"/>
    <property type="project" value="UniProtKB-SubCell"/>
</dbReference>
<comment type="function">
    <text evidence="6">Involved in efficient integration of the N-module into mitochondrial respiratory chain complex I.</text>
</comment>
<accession>A0AAV9US61</accession>
<evidence type="ECO:0000256" key="6">
    <source>
        <dbReference type="ARBA" id="ARBA00044735"/>
    </source>
</evidence>
<evidence type="ECO:0000256" key="4">
    <source>
        <dbReference type="ARBA" id="ARBA00023128"/>
    </source>
</evidence>
<keyword evidence="3" id="KW-0809">Transit peptide</keyword>
<dbReference type="Proteomes" id="UP001375240">
    <property type="component" value="Unassembled WGS sequence"/>
</dbReference>
<name>A0AAV9US61_9PEZI</name>
<dbReference type="AlphaFoldDB" id="A0AAV9US61"/>
<evidence type="ECO:0000256" key="2">
    <source>
        <dbReference type="ARBA" id="ARBA00009508"/>
    </source>
</evidence>
<keyword evidence="9" id="KW-1185">Reference proteome</keyword>
<proteinExistence type="inferred from homology"/>